<evidence type="ECO:0000259" key="6">
    <source>
        <dbReference type="PROSITE" id="PS51898"/>
    </source>
</evidence>
<dbReference type="CDD" id="cd00796">
    <property type="entry name" value="INT_Rci_Hp1_C"/>
    <property type="match status" value="1"/>
</dbReference>
<reference evidence="9" key="1">
    <citation type="submission" date="2017-02" db="EMBL/GenBank/DDBJ databases">
        <title>Complete genome sequence of Cupriavidus necator strain NH9, a 3-chlorobenzoate degrader.</title>
        <authorList>
            <person name="Moriuchi R."/>
            <person name="Dohra H."/>
            <person name="Ogawa N."/>
        </authorList>
    </citation>
    <scope>NUCLEOTIDE SEQUENCE [LARGE SCALE GENOMIC DNA]</scope>
    <source>
        <strain evidence="9">NH9</strain>
    </source>
</reference>
<dbReference type="Proteomes" id="UP000189627">
    <property type="component" value="Chromosome 2"/>
</dbReference>
<dbReference type="EMBL" id="CP017758">
    <property type="protein sequence ID" value="AQV96394.1"/>
    <property type="molecule type" value="Genomic_DNA"/>
</dbReference>
<evidence type="ECO:0000313" key="9">
    <source>
        <dbReference type="Proteomes" id="UP000189627"/>
    </source>
</evidence>
<accession>A0A1U9UUM4</accession>
<dbReference type="InterPro" id="IPR038488">
    <property type="entry name" value="Integrase_DNA-bd_sf"/>
</dbReference>
<dbReference type="GO" id="GO:0003677">
    <property type="term" value="F:DNA binding"/>
    <property type="evidence" value="ECO:0007669"/>
    <property type="project" value="UniProtKB-UniRule"/>
</dbReference>
<sequence length="399" mass="43982">MILHITEKALNEFIMPAGKKKVLVHDQEQTGFAVSVTHNGTMSYVISYRDVQGAQRQERLAGVGDVSANAARAMARARLADIAATKGQTVGARRSSCPTMDSFFFDTFLPHVQNTSRSYETHASIYRNHIQPVFGNKRLDDVSGQDIIDFNTLLRSKTVAGGKWKTQADKRLANGTVKRILILVRHIFNVAIEDKSNVIKENPTHALELTTARNVKGKFLTAAQLGALLRAAEESENESLADIIRVMGGTGLRRENVLAMEWAWFDEARGTLTVPTESDKAKKGFVLHVSTGVLEVLRMRSAVATGPWVFPNPKTGKPYYSCYDAWVTARNKANLPGLRMHDLRHTYASMMLESGSDIVDVQHALGHTQLKTTAVYLHLTEGRKRAHANAAADATGLFA</sequence>
<dbReference type="GO" id="GO:0006310">
    <property type="term" value="P:DNA recombination"/>
    <property type="evidence" value="ECO:0007669"/>
    <property type="project" value="UniProtKB-KW"/>
</dbReference>
<protein>
    <submittedName>
        <fullName evidence="8">Site-specific integrase</fullName>
    </submittedName>
</protein>
<proteinExistence type="inferred from homology"/>
<dbReference type="PANTHER" id="PTHR30629:SF2">
    <property type="entry name" value="PROPHAGE INTEGRASE INTS-RELATED"/>
    <property type="match status" value="1"/>
</dbReference>
<evidence type="ECO:0000256" key="4">
    <source>
        <dbReference type="ARBA" id="ARBA00023172"/>
    </source>
</evidence>
<dbReference type="InterPro" id="IPR050808">
    <property type="entry name" value="Phage_Integrase"/>
</dbReference>
<dbReference type="InterPro" id="IPR002104">
    <property type="entry name" value="Integrase_catalytic"/>
</dbReference>
<dbReference type="Pfam" id="PF00589">
    <property type="entry name" value="Phage_integrase"/>
    <property type="match status" value="1"/>
</dbReference>
<evidence type="ECO:0000256" key="1">
    <source>
        <dbReference type="ARBA" id="ARBA00008857"/>
    </source>
</evidence>
<dbReference type="Pfam" id="PF14659">
    <property type="entry name" value="Phage_int_SAM_3"/>
    <property type="match status" value="1"/>
</dbReference>
<dbReference type="InterPro" id="IPR044068">
    <property type="entry name" value="CB"/>
</dbReference>
<dbReference type="KEGG" id="cuh:BJN34_21230"/>
<dbReference type="Gene3D" id="1.10.150.130">
    <property type="match status" value="1"/>
</dbReference>
<evidence type="ECO:0000256" key="2">
    <source>
        <dbReference type="ARBA" id="ARBA00022908"/>
    </source>
</evidence>
<keyword evidence="2" id="KW-0229">DNA integration</keyword>
<organism evidence="8 9">
    <name type="scientific">Cupriavidus necator</name>
    <name type="common">Alcaligenes eutrophus</name>
    <name type="synonym">Ralstonia eutropha</name>
    <dbReference type="NCBI Taxonomy" id="106590"/>
    <lineage>
        <taxon>Bacteria</taxon>
        <taxon>Pseudomonadati</taxon>
        <taxon>Pseudomonadota</taxon>
        <taxon>Betaproteobacteria</taxon>
        <taxon>Burkholderiales</taxon>
        <taxon>Burkholderiaceae</taxon>
        <taxon>Cupriavidus</taxon>
    </lineage>
</organism>
<dbReference type="GO" id="GO:0015074">
    <property type="term" value="P:DNA integration"/>
    <property type="evidence" value="ECO:0007669"/>
    <property type="project" value="UniProtKB-KW"/>
</dbReference>
<evidence type="ECO:0000256" key="3">
    <source>
        <dbReference type="ARBA" id="ARBA00023125"/>
    </source>
</evidence>
<dbReference type="InterPro" id="IPR004107">
    <property type="entry name" value="Integrase_SAM-like_N"/>
</dbReference>
<dbReference type="SUPFAM" id="SSF56349">
    <property type="entry name" value="DNA breaking-rejoining enzymes"/>
    <property type="match status" value="1"/>
</dbReference>
<dbReference type="InterPro" id="IPR010998">
    <property type="entry name" value="Integrase_recombinase_N"/>
</dbReference>
<dbReference type="AlphaFoldDB" id="A0A1U9UUM4"/>
<keyword evidence="4" id="KW-0233">DNA recombination</keyword>
<gene>
    <name evidence="8" type="ORF">BJN34_21230</name>
</gene>
<evidence type="ECO:0000256" key="5">
    <source>
        <dbReference type="PROSITE-ProRule" id="PRU01248"/>
    </source>
</evidence>
<dbReference type="InterPro" id="IPR013762">
    <property type="entry name" value="Integrase-like_cat_sf"/>
</dbReference>
<dbReference type="InterPro" id="IPR011010">
    <property type="entry name" value="DNA_brk_join_enz"/>
</dbReference>
<feature type="domain" description="Tyr recombinase" evidence="6">
    <location>
        <begin position="215"/>
        <end position="389"/>
    </location>
</feature>
<evidence type="ECO:0000259" key="7">
    <source>
        <dbReference type="PROSITE" id="PS51900"/>
    </source>
</evidence>
<dbReference type="PROSITE" id="PS51898">
    <property type="entry name" value="TYR_RECOMBINASE"/>
    <property type="match status" value="1"/>
</dbReference>
<dbReference type="PROSITE" id="PS51900">
    <property type="entry name" value="CB"/>
    <property type="match status" value="1"/>
</dbReference>
<dbReference type="Gene3D" id="3.30.160.390">
    <property type="entry name" value="Integrase, DNA-binding domain"/>
    <property type="match status" value="1"/>
</dbReference>
<evidence type="ECO:0000313" key="8">
    <source>
        <dbReference type="EMBL" id="AQV96394.1"/>
    </source>
</evidence>
<comment type="similarity">
    <text evidence="1">Belongs to the 'phage' integrase family.</text>
</comment>
<dbReference type="Gene3D" id="1.10.443.10">
    <property type="entry name" value="Intergrase catalytic core"/>
    <property type="match status" value="1"/>
</dbReference>
<keyword evidence="3 5" id="KW-0238">DNA-binding</keyword>
<dbReference type="RefSeq" id="WP_078198862.1">
    <property type="nucleotide sequence ID" value="NZ_CP017758.1"/>
</dbReference>
<dbReference type="OrthoDB" id="662444at2"/>
<name>A0A1U9UUM4_CUPNE</name>
<dbReference type="PANTHER" id="PTHR30629">
    <property type="entry name" value="PROPHAGE INTEGRASE"/>
    <property type="match status" value="1"/>
</dbReference>
<feature type="domain" description="Core-binding (CB)" evidence="7">
    <location>
        <begin position="99"/>
        <end position="192"/>
    </location>
</feature>